<keyword evidence="3" id="KW-0735">Signal-anchor</keyword>
<dbReference type="InterPro" id="IPR013766">
    <property type="entry name" value="Thioredoxin_domain"/>
</dbReference>
<protein>
    <submittedName>
        <fullName evidence="9">Alkyl hydroperoxide reductase/ Thiol specific antioxidant/ Mal allergen</fullName>
        <ecNumber evidence="9">1.11.1.15</ecNumber>
    </submittedName>
</protein>
<reference evidence="9 10" key="1">
    <citation type="submission" date="2014-03" db="EMBL/GenBank/DDBJ databases">
        <title>Genomics of Bifidobacteria.</title>
        <authorList>
            <person name="Ventura M."/>
            <person name="Milani C."/>
            <person name="Lugli G.A."/>
        </authorList>
    </citation>
    <scope>NUCLEOTIDE SEQUENCE [LARGE SCALE GENOMIC DNA]</scope>
    <source>
        <strain evidence="9 10">LMG 11597</strain>
    </source>
</reference>
<accession>A0A087DTW4</accession>
<feature type="compositionally biased region" description="Polar residues" evidence="6">
    <location>
        <begin position="31"/>
        <end position="43"/>
    </location>
</feature>
<feature type="domain" description="Thioredoxin" evidence="8">
    <location>
        <begin position="125"/>
        <end position="274"/>
    </location>
</feature>
<feature type="region of interest" description="Disordered" evidence="6">
    <location>
        <begin position="1"/>
        <end position="78"/>
    </location>
</feature>
<keyword evidence="7" id="KW-1133">Transmembrane helix</keyword>
<dbReference type="Proteomes" id="UP000029055">
    <property type="component" value="Unassembled WGS sequence"/>
</dbReference>
<evidence type="ECO:0000313" key="10">
    <source>
        <dbReference type="Proteomes" id="UP000029055"/>
    </source>
</evidence>
<evidence type="ECO:0000259" key="8">
    <source>
        <dbReference type="PROSITE" id="PS51352"/>
    </source>
</evidence>
<dbReference type="EC" id="1.11.1.15" evidence="9"/>
<dbReference type="EMBL" id="JGZR01000016">
    <property type="protein sequence ID" value="KFI98964.1"/>
    <property type="molecule type" value="Genomic_DNA"/>
</dbReference>
<dbReference type="InterPro" id="IPR036249">
    <property type="entry name" value="Thioredoxin-like_sf"/>
</dbReference>
<dbReference type="eggNOG" id="COG1225">
    <property type="taxonomic scope" value="Bacteria"/>
</dbReference>
<dbReference type="STRING" id="77635.BISU_2165"/>
<evidence type="ECO:0000256" key="3">
    <source>
        <dbReference type="ARBA" id="ARBA00022968"/>
    </source>
</evidence>
<comment type="caution">
    <text evidence="9">The sequence shown here is derived from an EMBL/GenBank/DDBJ whole genome shotgun (WGS) entry which is preliminary data.</text>
</comment>
<comment type="subcellular location">
    <subcellularLocation>
        <location evidence="1">Cell envelope</location>
    </subcellularLocation>
</comment>
<dbReference type="PANTHER" id="PTHR42852">
    <property type="entry name" value="THIOL:DISULFIDE INTERCHANGE PROTEIN DSBE"/>
    <property type="match status" value="1"/>
</dbReference>
<keyword evidence="5" id="KW-0676">Redox-active center</keyword>
<evidence type="ECO:0000256" key="6">
    <source>
        <dbReference type="SAM" id="MobiDB-lite"/>
    </source>
</evidence>
<feature type="transmembrane region" description="Helical" evidence="7">
    <location>
        <begin position="87"/>
        <end position="110"/>
    </location>
</feature>
<feature type="compositionally biased region" description="Low complexity" evidence="6">
    <location>
        <begin position="44"/>
        <end position="57"/>
    </location>
</feature>
<keyword evidence="2" id="KW-0201">Cytochrome c-type biogenesis</keyword>
<evidence type="ECO:0000256" key="5">
    <source>
        <dbReference type="ARBA" id="ARBA00023284"/>
    </source>
</evidence>
<organism evidence="9 10">
    <name type="scientific">Bifidobacterium subtile</name>
    <dbReference type="NCBI Taxonomy" id="77635"/>
    <lineage>
        <taxon>Bacteria</taxon>
        <taxon>Bacillati</taxon>
        <taxon>Actinomycetota</taxon>
        <taxon>Actinomycetes</taxon>
        <taxon>Bifidobacteriales</taxon>
        <taxon>Bifidobacteriaceae</taxon>
        <taxon>Bifidobacterium</taxon>
    </lineage>
</organism>
<keyword evidence="9" id="KW-0560">Oxidoreductase</keyword>
<evidence type="ECO:0000313" key="9">
    <source>
        <dbReference type="EMBL" id="KFI98964.1"/>
    </source>
</evidence>
<keyword evidence="4" id="KW-1015">Disulfide bond</keyword>
<dbReference type="AlphaFoldDB" id="A0A087DTW4"/>
<sequence length="277" mass="29300">MSSRNHKTTSSAKGNQRLSNAGQTRAAKQGAVQNAGKNTGKNTGRSQRASSQSGSGAYATKARAASNRATQYSRAAKSEIRSQRRGATILGIIVVFVVAAVISAIVYAFVLNTRRSAASAPSDIALVGQPAPDFSLETTNGRQVSLADFKGRKPVLLYFSEGAGCQACITQMKSIEGAQASFAHAGLSVVPIVMDSREDIIRAMKQFDVGTPFALDDGTVSKAYKTLGTGMHADLPGHGFVLIDRQGVVRWAKNYPSMRVDPQDLLSVAQTALKAHN</sequence>
<evidence type="ECO:0000256" key="1">
    <source>
        <dbReference type="ARBA" id="ARBA00004196"/>
    </source>
</evidence>
<keyword evidence="10" id="KW-1185">Reference proteome</keyword>
<dbReference type="GO" id="GO:0030313">
    <property type="term" value="C:cell envelope"/>
    <property type="evidence" value="ECO:0007669"/>
    <property type="project" value="UniProtKB-SubCell"/>
</dbReference>
<evidence type="ECO:0000256" key="7">
    <source>
        <dbReference type="SAM" id="Phobius"/>
    </source>
</evidence>
<dbReference type="Gene3D" id="3.40.30.10">
    <property type="entry name" value="Glutaredoxin"/>
    <property type="match status" value="1"/>
</dbReference>
<dbReference type="InterPro" id="IPR000866">
    <property type="entry name" value="AhpC/TSA"/>
</dbReference>
<dbReference type="Pfam" id="PF00578">
    <property type="entry name" value="AhpC-TSA"/>
    <property type="match status" value="1"/>
</dbReference>
<dbReference type="PROSITE" id="PS51352">
    <property type="entry name" value="THIOREDOXIN_2"/>
    <property type="match status" value="1"/>
</dbReference>
<keyword evidence="7" id="KW-0812">Transmembrane</keyword>
<evidence type="ECO:0000256" key="4">
    <source>
        <dbReference type="ARBA" id="ARBA00023157"/>
    </source>
</evidence>
<dbReference type="GO" id="GO:0004601">
    <property type="term" value="F:peroxidase activity"/>
    <property type="evidence" value="ECO:0007669"/>
    <property type="project" value="UniProtKB-KW"/>
</dbReference>
<dbReference type="CDD" id="cd02966">
    <property type="entry name" value="TlpA_like_family"/>
    <property type="match status" value="1"/>
</dbReference>
<gene>
    <name evidence="9" type="ORF">BISU_2165</name>
</gene>
<keyword evidence="9" id="KW-0575">Peroxidase</keyword>
<feature type="compositionally biased region" description="Polar residues" evidence="6">
    <location>
        <begin position="8"/>
        <end position="23"/>
    </location>
</feature>
<keyword evidence="7" id="KW-0472">Membrane</keyword>
<dbReference type="OrthoDB" id="9151585at2"/>
<dbReference type="SUPFAM" id="SSF52833">
    <property type="entry name" value="Thioredoxin-like"/>
    <property type="match status" value="1"/>
</dbReference>
<dbReference type="RefSeq" id="WP_024463572.1">
    <property type="nucleotide sequence ID" value="NZ_CP062939.1"/>
</dbReference>
<evidence type="ECO:0000256" key="2">
    <source>
        <dbReference type="ARBA" id="ARBA00022748"/>
    </source>
</evidence>
<dbReference type="InterPro" id="IPR050553">
    <property type="entry name" value="Thioredoxin_ResA/DsbE_sf"/>
</dbReference>
<dbReference type="PANTHER" id="PTHR42852:SF6">
    <property type="entry name" value="THIOL:DISULFIDE INTERCHANGE PROTEIN DSBE"/>
    <property type="match status" value="1"/>
</dbReference>
<proteinExistence type="predicted"/>
<name>A0A087DTW4_9BIFI</name>
<dbReference type="GO" id="GO:0017004">
    <property type="term" value="P:cytochrome complex assembly"/>
    <property type="evidence" value="ECO:0007669"/>
    <property type="project" value="UniProtKB-KW"/>
</dbReference>